<organism evidence="2 3">
    <name type="scientific">Clonorchis sinensis</name>
    <name type="common">Chinese liver fluke</name>
    <dbReference type="NCBI Taxonomy" id="79923"/>
    <lineage>
        <taxon>Eukaryota</taxon>
        <taxon>Metazoa</taxon>
        <taxon>Spiralia</taxon>
        <taxon>Lophotrochozoa</taxon>
        <taxon>Platyhelminthes</taxon>
        <taxon>Trematoda</taxon>
        <taxon>Digenea</taxon>
        <taxon>Opisthorchiida</taxon>
        <taxon>Opisthorchiata</taxon>
        <taxon>Opisthorchiidae</taxon>
        <taxon>Clonorchis</taxon>
    </lineage>
</organism>
<dbReference type="Gene3D" id="1.10.340.70">
    <property type="match status" value="1"/>
</dbReference>
<reference evidence="2" key="1">
    <citation type="journal article" date="2011" name="Genome Biol.">
        <title>The draft genome of the carcinogenic human liver fluke Clonorchis sinensis.</title>
        <authorList>
            <person name="Wang X."/>
            <person name="Chen W."/>
            <person name="Huang Y."/>
            <person name="Sun J."/>
            <person name="Men J."/>
            <person name="Liu H."/>
            <person name="Luo F."/>
            <person name="Guo L."/>
            <person name="Lv X."/>
            <person name="Deng C."/>
            <person name="Zhou C."/>
            <person name="Fan Y."/>
            <person name="Li X."/>
            <person name="Huang L."/>
            <person name="Hu Y."/>
            <person name="Liang C."/>
            <person name="Hu X."/>
            <person name="Xu J."/>
            <person name="Yu X."/>
        </authorList>
    </citation>
    <scope>NUCLEOTIDE SEQUENCE [LARGE SCALE GENOMIC DNA]</scope>
    <source>
        <strain evidence="2">Henan</strain>
    </source>
</reference>
<accession>G7YNW2</accession>
<evidence type="ECO:0000313" key="3">
    <source>
        <dbReference type="Proteomes" id="UP000008909"/>
    </source>
</evidence>
<evidence type="ECO:0000259" key="1">
    <source>
        <dbReference type="Pfam" id="PF17921"/>
    </source>
</evidence>
<dbReference type="PANTHER" id="PTHR37984">
    <property type="entry name" value="PROTEIN CBG26694"/>
    <property type="match status" value="1"/>
</dbReference>
<keyword evidence="3" id="KW-1185">Reference proteome</keyword>
<dbReference type="EMBL" id="DF143909">
    <property type="protein sequence ID" value="GAA54643.1"/>
    <property type="molecule type" value="Genomic_DNA"/>
</dbReference>
<dbReference type="Proteomes" id="UP000008909">
    <property type="component" value="Unassembled WGS sequence"/>
</dbReference>
<feature type="domain" description="Integrase zinc-binding" evidence="1">
    <location>
        <begin position="89"/>
        <end position="139"/>
    </location>
</feature>
<dbReference type="Pfam" id="PF17921">
    <property type="entry name" value="Integrase_H2C2"/>
    <property type="match status" value="1"/>
</dbReference>
<evidence type="ECO:0000313" key="2">
    <source>
        <dbReference type="EMBL" id="GAA54643.1"/>
    </source>
</evidence>
<gene>
    <name evidence="2" type="ORF">CLF_104504</name>
</gene>
<dbReference type="InterPro" id="IPR050951">
    <property type="entry name" value="Retrovirus_Pol_polyprotein"/>
</dbReference>
<name>G7YNW2_CLOSI</name>
<dbReference type="PANTHER" id="PTHR37984:SF5">
    <property type="entry name" value="PROTEIN NYNRIN-LIKE"/>
    <property type="match status" value="1"/>
</dbReference>
<proteinExistence type="predicted"/>
<sequence>MIPDANLLSRIPPCDSDSNNSDCLLIQPLLVKRDALVADTQRYFAPFFSVLLRGWTQQGRRQIPAFYCRRKSLSITPVGLLCFEERVIIPPSQRAAVLADLHSGQLGIDKMNSPARLSCWWSELDADTKYTAKNCVKYAHKIHNKSSL</sequence>
<dbReference type="AlphaFoldDB" id="G7YNW2"/>
<dbReference type="InterPro" id="IPR041588">
    <property type="entry name" value="Integrase_H2C2"/>
</dbReference>
<reference key="2">
    <citation type="submission" date="2011-10" db="EMBL/GenBank/DDBJ databases">
        <title>The genome and transcriptome sequence of Clonorchis sinensis provide insights into the carcinogenic liver fluke.</title>
        <authorList>
            <person name="Wang X."/>
            <person name="Huang Y."/>
            <person name="Chen W."/>
            <person name="Liu H."/>
            <person name="Guo L."/>
            <person name="Chen Y."/>
            <person name="Luo F."/>
            <person name="Zhou W."/>
            <person name="Sun J."/>
            <person name="Mao Q."/>
            <person name="Liang P."/>
            <person name="Zhou C."/>
            <person name="Tian Y."/>
            <person name="Men J."/>
            <person name="Lv X."/>
            <person name="Huang L."/>
            <person name="Zhou J."/>
            <person name="Hu Y."/>
            <person name="Li R."/>
            <person name="Zhang F."/>
            <person name="Lei H."/>
            <person name="Li X."/>
            <person name="Hu X."/>
            <person name="Liang C."/>
            <person name="Xu J."/>
            <person name="Wu Z."/>
            <person name="Yu X."/>
        </authorList>
    </citation>
    <scope>NUCLEOTIDE SEQUENCE</scope>
    <source>
        <strain>Henan</strain>
    </source>
</reference>
<protein>
    <recommendedName>
        <fullName evidence="1">Integrase zinc-binding domain-containing protein</fullName>
    </recommendedName>
</protein>